<dbReference type="RefSeq" id="WP_183494966.1">
    <property type="nucleotide sequence ID" value="NZ_JACIFF010000002.1"/>
</dbReference>
<dbReference type="Pfam" id="PF18962">
    <property type="entry name" value="Por_Secre_tail"/>
    <property type="match status" value="1"/>
</dbReference>
<protein>
    <recommendedName>
        <fullName evidence="2">Secretion system C-terminal sorting domain-containing protein</fullName>
    </recommendedName>
</protein>
<dbReference type="EMBL" id="JACIFF010000002">
    <property type="protein sequence ID" value="MBB4078734.1"/>
    <property type="molecule type" value="Genomic_DNA"/>
</dbReference>
<feature type="domain" description="Secretion system C-terminal sorting" evidence="2">
    <location>
        <begin position="412"/>
        <end position="473"/>
    </location>
</feature>
<dbReference type="Proteomes" id="UP000576209">
    <property type="component" value="Unassembled WGS sequence"/>
</dbReference>
<name>A0A840DZN5_9BACT</name>
<feature type="signal peptide" evidence="1">
    <location>
        <begin position="1"/>
        <end position="18"/>
    </location>
</feature>
<evidence type="ECO:0000259" key="2">
    <source>
        <dbReference type="Pfam" id="PF18962"/>
    </source>
</evidence>
<keyword evidence="1" id="KW-0732">Signal</keyword>
<accession>A0A840DZN5</accession>
<gene>
    <name evidence="3" type="ORF">GGR28_001347</name>
</gene>
<dbReference type="NCBIfam" id="TIGR04183">
    <property type="entry name" value="Por_Secre_tail"/>
    <property type="match status" value="1"/>
</dbReference>
<proteinExistence type="predicted"/>
<keyword evidence="4" id="KW-1185">Reference proteome</keyword>
<evidence type="ECO:0000313" key="3">
    <source>
        <dbReference type="EMBL" id="MBB4078734.1"/>
    </source>
</evidence>
<feature type="chain" id="PRO_5032285956" description="Secretion system C-terminal sorting domain-containing protein" evidence="1">
    <location>
        <begin position="19"/>
        <end position="485"/>
    </location>
</feature>
<dbReference type="InterPro" id="IPR026444">
    <property type="entry name" value="Secre_tail"/>
</dbReference>
<sequence>MKPIYFALLLLVGSCVRAQSDYQLFRPGVQYLYERAEYFGHPYGFDSQYYGLRVEEASCEALYTTLGGYHMPSVYVCEVAFAFGDSVCQTADSTVMYNELDEPFVLYQGAGVGQRWLAYVDGPYRIMAEVIGVDSATVLGLPDVIKRIAFTTEQGDPVGGEVAISRQYGLVTGIRFHQVLFERTTYELAGMNAPEAGQQLPKPETYGLAAVGDTFQIESYNYLTEPFGSATPFGRRYSSFTILEVDTTQSGIYAYRARGDFYDYTTGSAGYRPVHLDTVFDFTIDRVPDALTGVQPGQVLISPGSSESRRLAKSKLSENRCGLLQLRASTPVTFPPGEQCGLDDSHVDGGPGPVYTQFVPVHLDSISGQAGPQWASLRYLRSGDRRCGTFVDAPELMVGTRDVHSLDLEIGLYPNPASNEFTVALPESDRSYNLEVVSLTGAKIYKVADVRRSATVATTSFPAGAYWLLVVQDGRPVGRRVFTVR</sequence>
<reference evidence="3 4" key="1">
    <citation type="submission" date="2020-08" db="EMBL/GenBank/DDBJ databases">
        <title>Genomic Encyclopedia of Type Strains, Phase IV (KMG-IV): sequencing the most valuable type-strain genomes for metagenomic binning, comparative biology and taxonomic classification.</title>
        <authorList>
            <person name="Goeker M."/>
        </authorList>
    </citation>
    <scope>NUCLEOTIDE SEQUENCE [LARGE SCALE GENOMIC DNA]</scope>
    <source>
        <strain evidence="3 4">DSM 105137</strain>
    </source>
</reference>
<evidence type="ECO:0000313" key="4">
    <source>
        <dbReference type="Proteomes" id="UP000576209"/>
    </source>
</evidence>
<evidence type="ECO:0000256" key="1">
    <source>
        <dbReference type="SAM" id="SignalP"/>
    </source>
</evidence>
<comment type="caution">
    <text evidence="3">The sequence shown here is derived from an EMBL/GenBank/DDBJ whole genome shotgun (WGS) entry which is preliminary data.</text>
</comment>
<organism evidence="3 4">
    <name type="scientific">Neolewinella aquimaris</name>
    <dbReference type="NCBI Taxonomy" id="1835722"/>
    <lineage>
        <taxon>Bacteria</taxon>
        <taxon>Pseudomonadati</taxon>
        <taxon>Bacteroidota</taxon>
        <taxon>Saprospiria</taxon>
        <taxon>Saprospirales</taxon>
        <taxon>Lewinellaceae</taxon>
        <taxon>Neolewinella</taxon>
    </lineage>
</organism>
<dbReference type="AlphaFoldDB" id="A0A840DZN5"/>
<dbReference type="PROSITE" id="PS51257">
    <property type="entry name" value="PROKAR_LIPOPROTEIN"/>
    <property type="match status" value="1"/>
</dbReference>